<organism evidence="2">
    <name type="scientific">Culex pipiens</name>
    <name type="common">House mosquito</name>
    <dbReference type="NCBI Taxonomy" id="7175"/>
    <lineage>
        <taxon>Eukaryota</taxon>
        <taxon>Metazoa</taxon>
        <taxon>Ecdysozoa</taxon>
        <taxon>Arthropoda</taxon>
        <taxon>Hexapoda</taxon>
        <taxon>Insecta</taxon>
        <taxon>Pterygota</taxon>
        <taxon>Neoptera</taxon>
        <taxon>Endopterygota</taxon>
        <taxon>Diptera</taxon>
        <taxon>Nematocera</taxon>
        <taxon>Culicoidea</taxon>
        <taxon>Culicidae</taxon>
        <taxon>Culicinae</taxon>
        <taxon>Culicini</taxon>
        <taxon>Culex</taxon>
        <taxon>Culex</taxon>
    </lineage>
</organism>
<evidence type="ECO:0000313" key="2">
    <source>
        <dbReference type="EMBL" id="CAG6596358.1"/>
    </source>
</evidence>
<feature type="region of interest" description="Disordered" evidence="1">
    <location>
        <begin position="59"/>
        <end position="113"/>
    </location>
</feature>
<reference evidence="2" key="1">
    <citation type="submission" date="2021-05" db="EMBL/GenBank/DDBJ databases">
        <authorList>
            <person name="Alioto T."/>
            <person name="Alioto T."/>
            <person name="Gomez Garrido J."/>
        </authorList>
    </citation>
    <scope>NUCLEOTIDE SEQUENCE</scope>
</reference>
<dbReference type="EMBL" id="HBUE01124497">
    <property type="protein sequence ID" value="CAG6494052.1"/>
    <property type="molecule type" value="Transcribed_RNA"/>
</dbReference>
<dbReference type="EMBL" id="HBUE01336656">
    <property type="protein sequence ID" value="CAG6596358.1"/>
    <property type="molecule type" value="Transcribed_RNA"/>
</dbReference>
<protein>
    <submittedName>
        <fullName evidence="2">(northern house mosquito) hypothetical protein</fullName>
    </submittedName>
</protein>
<dbReference type="AlphaFoldDB" id="A0A8D8KXE2"/>
<feature type="compositionally biased region" description="Polar residues" evidence="1">
    <location>
        <begin position="85"/>
        <end position="97"/>
    </location>
</feature>
<name>A0A8D8KXE2_CULPI</name>
<evidence type="ECO:0000256" key="1">
    <source>
        <dbReference type="SAM" id="MobiDB-lite"/>
    </source>
</evidence>
<proteinExistence type="predicted"/>
<dbReference type="EMBL" id="HBUE01336653">
    <property type="protein sequence ID" value="CAG6596356.1"/>
    <property type="molecule type" value="Transcribed_RNA"/>
</dbReference>
<dbReference type="EMBL" id="HBUE01229877">
    <property type="protein sequence ID" value="CAG6544224.1"/>
    <property type="molecule type" value="Transcribed_RNA"/>
</dbReference>
<accession>A0A8D8KXE2</accession>
<dbReference type="EMBL" id="HBUE01229874">
    <property type="protein sequence ID" value="CAG6544222.1"/>
    <property type="molecule type" value="Transcribed_RNA"/>
</dbReference>
<sequence length="113" mass="12789">MSDWAGRYGCHKSSLSNARVPVWLLILRANVRNTDGTRGTLQNLHRIRLCALFDPVPVSSTAEGSQMWRKQVRTNASRFQHDRVSSQPNSLHSTSLRDVQRRHGQKSPTRAAL</sequence>